<reference evidence="3 4" key="1">
    <citation type="submission" date="2020-09" db="EMBL/GenBank/DDBJ databases">
        <title>Sphingomonas sp., a new species isolated from pork steak.</title>
        <authorList>
            <person name="Heidler von Heilborn D."/>
        </authorList>
    </citation>
    <scope>NUCLEOTIDE SEQUENCE [LARGE SCALE GENOMIC DNA]</scope>
    <source>
        <strain evidence="4">S8-3T</strain>
    </source>
</reference>
<feature type="transmembrane region" description="Helical" evidence="1">
    <location>
        <begin position="21"/>
        <end position="41"/>
    </location>
</feature>
<feature type="transmembrane region" description="Helical" evidence="1">
    <location>
        <begin position="53"/>
        <end position="73"/>
    </location>
</feature>
<accession>A0A7H0LEU4</accession>
<keyword evidence="1" id="KW-0472">Membrane</keyword>
<feature type="transmembrane region" description="Helical" evidence="1">
    <location>
        <begin position="85"/>
        <end position="111"/>
    </location>
</feature>
<sequence length="363" mass="39953">MTIESLVTETESARLVRRTTTWFILLFWIAQVTMLTILRHLNLGEEEKLAFLLPRLCVTLIGIGISFVIADRLRRLAGRPMRVKLGVAALLALIGCLIHGGANIAMFRLLIEGSYTDDFDTGMFLGALLQWFWAYAALCALLLAVTSSLELSERERRIAQLQRVAHTAQLRALRYQLNPHFMFNTLNSIAALIARGEAETAERMVENLADFLRAGLSLDPQEDIPLAREIELQSLYLAIEILRFPDRLKVEIDVPSDTEGALVPGLITQPLVENAVRHAVALSVAPVRLSIAARRIGNRLRITVHNSAAQGAGVSARKGTGVGLANVTDRLRAQFDDNYAISSGQDEEGGFLVMIDIPFSTAG</sequence>
<dbReference type="PANTHER" id="PTHR34220:SF7">
    <property type="entry name" value="SENSOR HISTIDINE KINASE YPDA"/>
    <property type="match status" value="1"/>
</dbReference>
<dbReference type="Proteomes" id="UP000516148">
    <property type="component" value="Chromosome"/>
</dbReference>
<dbReference type="SUPFAM" id="SSF55874">
    <property type="entry name" value="ATPase domain of HSP90 chaperone/DNA topoisomerase II/histidine kinase"/>
    <property type="match status" value="1"/>
</dbReference>
<keyword evidence="4" id="KW-1185">Reference proteome</keyword>
<dbReference type="PANTHER" id="PTHR34220">
    <property type="entry name" value="SENSOR HISTIDINE KINASE YPDA"/>
    <property type="match status" value="1"/>
</dbReference>
<name>A0A7H0LEU4_9SPHN</name>
<feature type="domain" description="Signal transduction histidine kinase internal region" evidence="2">
    <location>
        <begin position="168"/>
        <end position="248"/>
    </location>
</feature>
<dbReference type="InterPro" id="IPR036890">
    <property type="entry name" value="HATPase_C_sf"/>
</dbReference>
<protein>
    <submittedName>
        <fullName evidence="3">Histidine kinase</fullName>
    </submittedName>
</protein>
<evidence type="ECO:0000256" key="1">
    <source>
        <dbReference type="SAM" id="Phobius"/>
    </source>
</evidence>
<dbReference type="InterPro" id="IPR010559">
    <property type="entry name" value="Sig_transdc_His_kin_internal"/>
</dbReference>
<evidence type="ECO:0000313" key="4">
    <source>
        <dbReference type="Proteomes" id="UP000516148"/>
    </source>
</evidence>
<dbReference type="GO" id="GO:0000155">
    <property type="term" value="F:phosphorelay sensor kinase activity"/>
    <property type="evidence" value="ECO:0007669"/>
    <property type="project" value="InterPro"/>
</dbReference>
<evidence type="ECO:0000313" key="3">
    <source>
        <dbReference type="EMBL" id="QNQ08197.1"/>
    </source>
</evidence>
<dbReference type="EMBL" id="CP061038">
    <property type="protein sequence ID" value="QNQ08197.1"/>
    <property type="molecule type" value="Genomic_DNA"/>
</dbReference>
<keyword evidence="1" id="KW-1133">Transmembrane helix</keyword>
<keyword evidence="3" id="KW-0808">Transferase</keyword>
<keyword evidence="3" id="KW-0418">Kinase</keyword>
<proteinExistence type="predicted"/>
<dbReference type="AlphaFoldDB" id="A0A7H0LEU4"/>
<dbReference type="KEGG" id="spap:H3Z74_15665"/>
<dbReference type="GO" id="GO:0016020">
    <property type="term" value="C:membrane"/>
    <property type="evidence" value="ECO:0007669"/>
    <property type="project" value="InterPro"/>
</dbReference>
<organism evidence="3 4">
    <name type="scientific">Sphingomonas alpina</name>
    <dbReference type="NCBI Taxonomy" id="653931"/>
    <lineage>
        <taxon>Bacteria</taxon>
        <taxon>Pseudomonadati</taxon>
        <taxon>Pseudomonadota</taxon>
        <taxon>Alphaproteobacteria</taxon>
        <taxon>Sphingomonadales</taxon>
        <taxon>Sphingomonadaceae</taxon>
        <taxon>Sphingomonas</taxon>
    </lineage>
</organism>
<keyword evidence="1" id="KW-0812">Transmembrane</keyword>
<gene>
    <name evidence="3" type="ORF">H3Z74_15665</name>
</gene>
<dbReference type="InterPro" id="IPR050640">
    <property type="entry name" value="Bact_2-comp_sensor_kinase"/>
</dbReference>
<evidence type="ECO:0000259" key="2">
    <source>
        <dbReference type="Pfam" id="PF06580"/>
    </source>
</evidence>
<dbReference type="RefSeq" id="WP_187760526.1">
    <property type="nucleotide sequence ID" value="NZ_CP061038.1"/>
</dbReference>
<dbReference type="Gene3D" id="3.30.565.10">
    <property type="entry name" value="Histidine kinase-like ATPase, C-terminal domain"/>
    <property type="match status" value="1"/>
</dbReference>
<feature type="transmembrane region" description="Helical" evidence="1">
    <location>
        <begin position="131"/>
        <end position="151"/>
    </location>
</feature>
<dbReference type="Pfam" id="PF06580">
    <property type="entry name" value="His_kinase"/>
    <property type="match status" value="1"/>
</dbReference>